<proteinExistence type="predicted"/>
<protein>
    <recommendedName>
        <fullName evidence="3">Heptaprenyl diphosphate synthase</fullName>
    </recommendedName>
</protein>
<dbReference type="Pfam" id="PF07307">
    <property type="entry name" value="HEPPP_synt_1"/>
    <property type="match status" value="1"/>
</dbReference>
<dbReference type="GO" id="GO:0009234">
    <property type="term" value="P:menaquinone biosynthetic process"/>
    <property type="evidence" value="ECO:0007669"/>
    <property type="project" value="InterPro"/>
</dbReference>
<accession>V6IYI1</accession>
<organism evidence="1 2">
    <name type="scientific">Sporolactobacillus laevolacticus DSM 442</name>
    <dbReference type="NCBI Taxonomy" id="1395513"/>
    <lineage>
        <taxon>Bacteria</taxon>
        <taxon>Bacillati</taxon>
        <taxon>Bacillota</taxon>
        <taxon>Bacilli</taxon>
        <taxon>Bacillales</taxon>
        <taxon>Sporolactobacillaceae</taxon>
        <taxon>Sporolactobacillus</taxon>
    </lineage>
</organism>
<dbReference type="PATRIC" id="fig|1395513.3.peg.2159"/>
<dbReference type="Proteomes" id="UP000018296">
    <property type="component" value="Unassembled WGS sequence"/>
</dbReference>
<dbReference type="AlphaFoldDB" id="V6IYI1"/>
<evidence type="ECO:0008006" key="3">
    <source>
        <dbReference type="Google" id="ProtNLM"/>
    </source>
</evidence>
<evidence type="ECO:0000313" key="1">
    <source>
        <dbReference type="EMBL" id="EST11786.1"/>
    </source>
</evidence>
<name>V6IYI1_9BACL</name>
<dbReference type="STRING" id="1395513.P343_10690"/>
<dbReference type="eggNOG" id="COG0142">
    <property type="taxonomic scope" value="Bacteria"/>
</dbReference>
<dbReference type="EMBL" id="AWTC01000009">
    <property type="protein sequence ID" value="EST11786.1"/>
    <property type="molecule type" value="Genomic_DNA"/>
</dbReference>
<sequence>MSINEEVELVYHQLLDELNHPYVHKILPKPSIDRDKLMIYYLMFRNIESRVVAGACAKSIMVAEIGLGTHETMTVRKLDEKDSVKKRQLTVLSGDFYSALYYYSLARQSKLDVVKWVAQAIQVFNARKCDFSYSKYSLDWTQTVEAVKKIESALVAKIAVQLGHEHFIPYLSDFFLIKRLVVERKIQDAPDYSGYFSRNTNGTSVHFVEKLDSEIKMNVSRFFEVLKKTDKHSELLSQVLEYLNGRMGQIAELR</sequence>
<reference evidence="1 2" key="1">
    <citation type="journal article" date="2013" name="Genome Announc.">
        <title>Genome Sequence of Sporolactobacillus laevolacticus DSM442, an Efficient Polymer-Grade D-Lactate Producer from Agricultural Waste Cottonseed as a Nitrogen Source.</title>
        <authorList>
            <person name="Wang H."/>
            <person name="Wang L."/>
            <person name="Ju J."/>
            <person name="Yu B."/>
            <person name="Ma Y."/>
        </authorList>
    </citation>
    <scope>NUCLEOTIDE SEQUENCE [LARGE SCALE GENOMIC DNA]</scope>
    <source>
        <strain evidence="1 2">DSM 442</strain>
    </source>
</reference>
<dbReference type="Gene3D" id="1.20.120.1450">
    <property type="match status" value="1"/>
</dbReference>
<evidence type="ECO:0000313" key="2">
    <source>
        <dbReference type="Proteomes" id="UP000018296"/>
    </source>
</evidence>
<dbReference type="RefSeq" id="WP_023510387.1">
    <property type="nucleotide sequence ID" value="NZ_AWTC01000009.1"/>
</dbReference>
<gene>
    <name evidence="1" type="ORF">P343_10690</name>
</gene>
<comment type="caution">
    <text evidence="1">The sequence shown here is derived from an EMBL/GenBank/DDBJ whole genome shotgun (WGS) entry which is preliminary data.</text>
</comment>
<dbReference type="InterPro" id="IPR009920">
    <property type="entry name" value="HEPPP_synth_su1"/>
</dbReference>
<keyword evidence="2" id="KW-1185">Reference proteome</keyword>